<feature type="chain" id="PRO_5047465106" description="Lipase helper protein" evidence="13">
    <location>
        <begin position="24"/>
        <end position="316"/>
    </location>
</feature>
<feature type="signal peptide" evidence="13">
    <location>
        <begin position="1"/>
        <end position="23"/>
    </location>
</feature>
<evidence type="ECO:0000256" key="12">
    <source>
        <dbReference type="ARBA" id="ARBA00031542"/>
    </source>
</evidence>
<evidence type="ECO:0000313" key="14">
    <source>
        <dbReference type="EMBL" id="NIA57136.1"/>
    </source>
</evidence>
<reference evidence="14 15" key="1">
    <citation type="submission" date="2020-03" db="EMBL/GenBank/DDBJ databases">
        <title>Genome sequence of strain Massilia sp. TW-1.</title>
        <authorList>
            <person name="Chaudhary D.K."/>
        </authorList>
    </citation>
    <scope>NUCLEOTIDE SEQUENCE [LARGE SCALE GENOMIC DNA]</scope>
    <source>
        <strain evidence="14 15">TW-1</strain>
    </source>
</reference>
<evidence type="ECO:0000256" key="4">
    <source>
        <dbReference type="ARBA" id="ARBA00022519"/>
    </source>
</evidence>
<dbReference type="SUPFAM" id="SSF158855">
    <property type="entry name" value="Lipase chaperone-like"/>
    <property type="match status" value="1"/>
</dbReference>
<keyword evidence="7" id="KW-1133">Transmembrane helix</keyword>
<dbReference type="InterPro" id="IPR004961">
    <property type="entry name" value="Lipase_chaperone"/>
</dbReference>
<keyword evidence="3" id="KW-1003">Cell membrane</keyword>
<evidence type="ECO:0000256" key="13">
    <source>
        <dbReference type="SAM" id="SignalP"/>
    </source>
</evidence>
<keyword evidence="8" id="KW-0443">Lipid metabolism</keyword>
<dbReference type="EMBL" id="JAAQOM010000020">
    <property type="protein sequence ID" value="NIA57136.1"/>
    <property type="molecule type" value="Genomic_DNA"/>
</dbReference>
<keyword evidence="6" id="KW-0442">Lipid degradation</keyword>
<keyword evidence="9" id="KW-0472">Membrane</keyword>
<accession>A0ABX0PIM0</accession>
<evidence type="ECO:0000313" key="15">
    <source>
        <dbReference type="Proteomes" id="UP000716322"/>
    </source>
</evidence>
<evidence type="ECO:0000256" key="10">
    <source>
        <dbReference type="ARBA" id="ARBA00023186"/>
    </source>
</evidence>
<sequence>MKGRATPLVAATAAAALFLAALAGRHAPPVAAPQVVTVAPPATPFARSLQGTRPDGAVRVAPDDSVVADAQLIELFDYYLSTVGEKSPDAVRAEIGRELGRTLQPQASAAAKRVLARYIAYRQAMAGLEADRRLAGPDAAALKRRLAALHGLRAQYFSQREMAAIFGREEAANADALARLDIRDDRTLTAQQKRDRLAALDAGLPADVRAAREAPLKIVRVQEEAERLRASGAGDDDVFRLRAAAFGADAAVRLADVDREEAAWKRRIDAYLAERRGLHDEAAVAALRSRMFSADEQRRLAAYDPARSETGANPRE</sequence>
<evidence type="ECO:0000256" key="5">
    <source>
        <dbReference type="ARBA" id="ARBA00022692"/>
    </source>
</evidence>
<evidence type="ECO:0000256" key="3">
    <source>
        <dbReference type="ARBA" id="ARBA00022475"/>
    </source>
</evidence>
<keyword evidence="4" id="KW-0997">Cell inner membrane</keyword>
<comment type="caution">
    <text evidence="14">The sequence shown here is derived from an EMBL/GenBank/DDBJ whole genome shotgun (WGS) entry which is preliminary data.</text>
</comment>
<proteinExistence type="inferred from homology"/>
<evidence type="ECO:0000256" key="11">
    <source>
        <dbReference type="ARBA" id="ARBA00030948"/>
    </source>
</evidence>
<evidence type="ECO:0000256" key="8">
    <source>
        <dbReference type="ARBA" id="ARBA00023098"/>
    </source>
</evidence>
<evidence type="ECO:0000256" key="6">
    <source>
        <dbReference type="ARBA" id="ARBA00022963"/>
    </source>
</evidence>
<organism evidence="14 15">
    <name type="scientific">Telluria antibiotica</name>
    <dbReference type="NCBI Taxonomy" id="2717319"/>
    <lineage>
        <taxon>Bacteria</taxon>
        <taxon>Pseudomonadati</taxon>
        <taxon>Pseudomonadota</taxon>
        <taxon>Betaproteobacteria</taxon>
        <taxon>Burkholderiales</taxon>
        <taxon>Oxalobacteraceae</taxon>
        <taxon>Telluria group</taxon>
        <taxon>Telluria</taxon>
    </lineage>
</organism>
<keyword evidence="5" id="KW-0812">Transmembrane</keyword>
<dbReference type="Proteomes" id="UP000716322">
    <property type="component" value="Unassembled WGS sequence"/>
</dbReference>
<name>A0ABX0PIM0_9BURK</name>
<protein>
    <recommendedName>
        <fullName evidence="11">Lipase helper protein</fullName>
    </recommendedName>
    <alternativeName>
        <fullName evidence="12">Lipase modulator</fullName>
    </alternativeName>
</protein>
<keyword evidence="15" id="KW-1185">Reference proteome</keyword>
<comment type="similarity">
    <text evidence="2">Belongs to the lipase chaperone family.</text>
</comment>
<evidence type="ECO:0000256" key="9">
    <source>
        <dbReference type="ARBA" id="ARBA00023136"/>
    </source>
</evidence>
<gene>
    <name evidence="14" type="ORF">HAV22_26280</name>
</gene>
<comment type="subcellular location">
    <subcellularLocation>
        <location evidence="1">Cell inner membrane</location>
        <topology evidence="1">Single-pass membrane protein</topology>
        <orientation evidence="1">Periplasmic side</orientation>
    </subcellularLocation>
</comment>
<keyword evidence="13" id="KW-0732">Signal</keyword>
<dbReference type="Pfam" id="PF03280">
    <property type="entry name" value="Lipase_chap"/>
    <property type="match status" value="1"/>
</dbReference>
<evidence type="ECO:0000256" key="2">
    <source>
        <dbReference type="ARBA" id="ARBA00010358"/>
    </source>
</evidence>
<dbReference type="RefSeq" id="WP_166863440.1">
    <property type="nucleotide sequence ID" value="NZ_JAAQOM010000020.1"/>
</dbReference>
<evidence type="ECO:0000256" key="1">
    <source>
        <dbReference type="ARBA" id="ARBA00004383"/>
    </source>
</evidence>
<evidence type="ECO:0000256" key="7">
    <source>
        <dbReference type="ARBA" id="ARBA00022989"/>
    </source>
</evidence>
<keyword evidence="10" id="KW-0143">Chaperone</keyword>